<feature type="repeat" description="ANK" evidence="3">
    <location>
        <begin position="94"/>
        <end position="126"/>
    </location>
</feature>
<dbReference type="Pfam" id="PF12796">
    <property type="entry name" value="Ank_2"/>
    <property type="match status" value="2"/>
</dbReference>
<feature type="compositionally biased region" description="Basic residues" evidence="4">
    <location>
        <begin position="331"/>
        <end position="347"/>
    </location>
</feature>
<dbReference type="Proteomes" id="UP000794436">
    <property type="component" value="Unassembled WGS sequence"/>
</dbReference>
<feature type="compositionally biased region" description="Low complexity" evidence="4">
    <location>
        <begin position="445"/>
        <end position="454"/>
    </location>
</feature>
<dbReference type="Gene3D" id="3.30.40.10">
    <property type="entry name" value="Zinc/RING finger domain, C3HC4 (zinc finger)"/>
    <property type="match status" value="1"/>
</dbReference>
<feature type="compositionally biased region" description="Low complexity" evidence="4">
    <location>
        <begin position="469"/>
        <end position="482"/>
    </location>
</feature>
<dbReference type="PANTHER" id="PTHR24173:SF74">
    <property type="entry name" value="ANKYRIN REPEAT DOMAIN-CONTAINING PROTEIN 16"/>
    <property type="match status" value="1"/>
</dbReference>
<dbReference type="PROSITE" id="PS50297">
    <property type="entry name" value="ANK_REP_REGION"/>
    <property type="match status" value="3"/>
</dbReference>
<protein>
    <submittedName>
        <fullName evidence="5">Uncharacterized protein</fullName>
    </submittedName>
</protein>
<dbReference type="Pfam" id="PF13857">
    <property type="entry name" value="Ank_5"/>
    <property type="match status" value="1"/>
</dbReference>
<name>A0A8K1CQQ7_PYTOL</name>
<feature type="repeat" description="ANK" evidence="3">
    <location>
        <begin position="162"/>
        <end position="194"/>
    </location>
</feature>
<accession>A0A8K1CQQ7</accession>
<feature type="region of interest" description="Disordered" evidence="4">
    <location>
        <begin position="542"/>
        <end position="565"/>
    </location>
</feature>
<keyword evidence="6" id="KW-1185">Reference proteome</keyword>
<keyword evidence="1" id="KW-0677">Repeat</keyword>
<evidence type="ECO:0000313" key="5">
    <source>
        <dbReference type="EMBL" id="TMW67795.1"/>
    </source>
</evidence>
<evidence type="ECO:0000256" key="3">
    <source>
        <dbReference type="PROSITE-ProRule" id="PRU00023"/>
    </source>
</evidence>
<dbReference type="SUPFAM" id="SSF48403">
    <property type="entry name" value="Ankyrin repeat"/>
    <property type="match status" value="1"/>
</dbReference>
<feature type="repeat" description="ANK" evidence="3">
    <location>
        <begin position="239"/>
        <end position="271"/>
    </location>
</feature>
<reference evidence="5" key="1">
    <citation type="submission" date="2019-03" db="EMBL/GenBank/DDBJ databases">
        <title>Long read genome sequence of the mycoparasitic Pythium oligandrum ATCC 38472 isolated from sugarbeet rhizosphere.</title>
        <authorList>
            <person name="Gaulin E."/>
        </authorList>
    </citation>
    <scope>NUCLEOTIDE SEQUENCE</scope>
    <source>
        <strain evidence="5">ATCC 38472_TT</strain>
    </source>
</reference>
<feature type="region of interest" description="Disordered" evidence="4">
    <location>
        <begin position="317"/>
        <end position="377"/>
    </location>
</feature>
<organism evidence="5 6">
    <name type="scientific">Pythium oligandrum</name>
    <name type="common">Mycoparasitic fungus</name>
    <dbReference type="NCBI Taxonomy" id="41045"/>
    <lineage>
        <taxon>Eukaryota</taxon>
        <taxon>Sar</taxon>
        <taxon>Stramenopiles</taxon>
        <taxon>Oomycota</taxon>
        <taxon>Peronosporomycetes</taxon>
        <taxon>Pythiales</taxon>
        <taxon>Pythiaceae</taxon>
        <taxon>Pythium</taxon>
    </lineage>
</organism>
<feature type="compositionally biased region" description="Low complexity" evidence="4">
    <location>
        <begin position="543"/>
        <end position="565"/>
    </location>
</feature>
<dbReference type="InterPro" id="IPR002110">
    <property type="entry name" value="Ankyrin_rpt"/>
</dbReference>
<dbReference type="SMART" id="SM00248">
    <property type="entry name" value="ANK"/>
    <property type="match status" value="5"/>
</dbReference>
<dbReference type="EMBL" id="SPLM01000003">
    <property type="protein sequence ID" value="TMW67795.1"/>
    <property type="molecule type" value="Genomic_DNA"/>
</dbReference>
<dbReference type="OrthoDB" id="341259at2759"/>
<evidence type="ECO:0000256" key="4">
    <source>
        <dbReference type="SAM" id="MobiDB-lite"/>
    </source>
</evidence>
<gene>
    <name evidence="5" type="ORF">Poli38472_007467</name>
</gene>
<evidence type="ECO:0000256" key="2">
    <source>
        <dbReference type="ARBA" id="ARBA00023043"/>
    </source>
</evidence>
<proteinExistence type="predicted"/>
<dbReference type="PANTHER" id="PTHR24173">
    <property type="entry name" value="ANKYRIN REPEAT CONTAINING"/>
    <property type="match status" value="1"/>
</dbReference>
<evidence type="ECO:0000313" key="6">
    <source>
        <dbReference type="Proteomes" id="UP000794436"/>
    </source>
</evidence>
<evidence type="ECO:0000256" key="1">
    <source>
        <dbReference type="ARBA" id="ARBA00022737"/>
    </source>
</evidence>
<keyword evidence="2 3" id="KW-0040">ANK repeat</keyword>
<feature type="region of interest" description="Disordered" evidence="4">
    <location>
        <begin position="1"/>
        <end position="26"/>
    </location>
</feature>
<feature type="compositionally biased region" description="Low complexity" evidence="4">
    <location>
        <begin position="317"/>
        <end position="330"/>
    </location>
</feature>
<feature type="compositionally biased region" description="Low complexity" evidence="4">
    <location>
        <begin position="355"/>
        <end position="370"/>
    </location>
</feature>
<dbReference type="SUPFAM" id="SSF57850">
    <property type="entry name" value="RING/U-box"/>
    <property type="match status" value="1"/>
</dbReference>
<dbReference type="InterPro" id="IPR036770">
    <property type="entry name" value="Ankyrin_rpt-contain_sf"/>
</dbReference>
<dbReference type="InterPro" id="IPR013083">
    <property type="entry name" value="Znf_RING/FYVE/PHD"/>
</dbReference>
<comment type="caution">
    <text evidence="5">The sequence shown here is derived from an EMBL/GenBank/DDBJ whole genome shotgun (WGS) entry which is preliminary data.</text>
</comment>
<feature type="region of interest" description="Disordered" evidence="4">
    <location>
        <begin position="407"/>
        <end position="484"/>
    </location>
</feature>
<feature type="compositionally biased region" description="Basic and acidic residues" evidence="4">
    <location>
        <begin position="416"/>
        <end position="425"/>
    </location>
</feature>
<feature type="region of interest" description="Disordered" evidence="4">
    <location>
        <begin position="578"/>
        <end position="599"/>
    </location>
</feature>
<dbReference type="PROSITE" id="PS50088">
    <property type="entry name" value="ANK_REPEAT"/>
    <property type="match status" value="3"/>
</dbReference>
<sequence>MRRSIGELSYETRGGTGGPLEQPLGRGQVVVPATDNDVLDDDEEEEAEVFEVELGGGSSPWATALLECASEGNLETVKVLLDEGKVELDDVDVDGFTALMIAAAEGRTHVAMELLRRGADVSVRTHEMRSTALHFAAKSGVAEVVEAICTRDPQSIDCQNFDGDTPLVWACTEGRVDAVRVLVKYNADVNVVSHRAMSTLICTVMLRDEDDGGSDADRAAILRVLLTKNRKLVNYQDRDGSTAMHLAASHGYLECVKALLEFGADITLRNAIGQTPLEEAQDTGVPECAPCIDYLRDIWKRLEEEAAARMMSMLEMEESLASSNPSNGSSRGKKSKKKQKKAKRKAAKSTNALDSATTAPPTEATSSGDESSGDERGDKVAFGVQTASQDAPLVQLAVDEAKDDTGAWTTVGRKQKVTEAPKTESEAPAIDDLSQPSSEKRSPHTKVVPVVAPVRTPPKSVPQADIQVSTKSTPAAPNATSPTIPPAPTPAVPPFPESVGSPFSTFQTISHSSRLYERYAMPQAPAIDRLRGFTGGSVTWRGSSELSSLPNSPSLTAEASTTPLPSLSSASIWKHASSMPSERLSRPSVRSNSTIGATRRRWTHDRIQRSSESVQEVLEFLACGICGELVNDNVQCGSSQQCPQLYCAACLMRAMSVSPAGFKCTRCHHVVDPKTVQRNEFAQAQAAALGLASRSHSRDDEQPQRSLAEMKRHMDMTSEKAVCVDLDPFHLAPGADLTTLSNGQLDVLEEMHEMALRHIMATRLEIARAQERLRIEEWLKTRRDLLQFTSPPSAMMSEQSLQRR</sequence>
<dbReference type="Gene3D" id="1.25.40.20">
    <property type="entry name" value="Ankyrin repeat-containing domain"/>
    <property type="match status" value="2"/>
</dbReference>
<dbReference type="AlphaFoldDB" id="A0A8K1CQQ7"/>